<evidence type="ECO:0000313" key="2">
    <source>
        <dbReference type="EMBL" id="MBV0903936.1"/>
    </source>
</evidence>
<dbReference type="Proteomes" id="UP001166304">
    <property type="component" value="Unassembled WGS sequence"/>
</dbReference>
<keyword evidence="1" id="KW-1133">Transmembrane helix</keyword>
<feature type="transmembrane region" description="Helical" evidence="1">
    <location>
        <begin position="76"/>
        <end position="103"/>
    </location>
</feature>
<name>A0AA41G461_9EURY</name>
<sequence length="104" mass="10720">MSSLPSTGGLGEFLDDHEEKHAIATGLGLGVATVASGEVQQLSVAATIGVQALREKRPKPAKEQDLTNDIKREPHYFLFGIAVGCVVGLVVNPSAAAGLMGVLP</sequence>
<gene>
    <name evidence="2" type="ORF">KTS37_19295</name>
</gene>
<evidence type="ECO:0000256" key="1">
    <source>
        <dbReference type="SAM" id="Phobius"/>
    </source>
</evidence>
<accession>A0AA41G461</accession>
<dbReference type="RefSeq" id="WP_217284992.1">
    <property type="nucleotide sequence ID" value="NZ_JAHQXE010000010.1"/>
</dbReference>
<protein>
    <submittedName>
        <fullName evidence="2">Uncharacterized protein</fullName>
    </submittedName>
</protein>
<comment type="caution">
    <text evidence="2">The sequence shown here is derived from an EMBL/GenBank/DDBJ whole genome shotgun (WGS) entry which is preliminary data.</text>
</comment>
<evidence type="ECO:0000313" key="3">
    <source>
        <dbReference type="Proteomes" id="UP001166304"/>
    </source>
</evidence>
<proteinExistence type="predicted"/>
<dbReference type="AlphaFoldDB" id="A0AA41G461"/>
<keyword evidence="1" id="KW-0812">Transmembrane</keyword>
<reference evidence="2" key="1">
    <citation type="submission" date="2021-06" db="EMBL/GenBank/DDBJ databases">
        <title>New haloarchaea isolates fom saline soil.</title>
        <authorList>
            <person name="Duran-Viseras A."/>
            <person name="Sanchez-Porro C.S."/>
            <person name="Ventosa A."/>
        </authorList>
    </citation>
    <scope>NUCLEOTIDE SEQUENCE</scope>
    <source>
        <strain evidence="2">JCM 18369</strain>
    </source>
</reference>
<keyword evidence="1" id="KW-0472">Membrane</keyword>
<organism evidence="2 3">
    <name type="scientific">Haloarcula salina</name>
    <dbReference type="NCBI Taxonomy" id="1429914"/>
    <lineage>
        <taxon>Archaea</taxon>
        <taxon>Methanobacteriati</taxon>
        <taxon>Methanobacteriota</taxon>
        <taxon>Stenosarchaea group</taxon>
        <taxon>Halobacteria</taxon>
        <taxon>Halobacteriales</taxon>
        <taxon>Haloarculaceae</taxon>
        <taxon>Haloarcula</taxon>
    </lineage>
</organism>
<dbReference type="EMBL" id="JAHQXE010000010">
    <property type="protein sequence ID" value="MBV0903936.1"/>
    <property type="molecule type" value="Genomic_DNA"/>
</dbReference>
<keyword evidence="3" id="KW-1185">Reference proteome</keyword>